<sequence>LYQPLEEDELQQSLTIDIMLSSELPVVCEFEWEFHKLEVKEAARMKAIEVFFAASQLCDASALPGSIFYWFWLEVRSFLEESIKALAANNEGTYIVGGGSFGDIYHKMPFVMSSIIEKWRYNLIFGTLIYFDVMVITMIKVLDVLTNGRGKTEKGEEKEVLEWAFTSETQEDKNDSRNHFCSLTGKQEQKEAVYTV</sequence>
<dbReference type="AlphaFoldDB" id="A0A8T2CFL1"/>
<dbReference type="Proteomes" id="UP000694251">
    <property type="component" value="Chromosome 6"/>
</dbReference>
<reference evidence="1 2" key="1">
    <citation type="submission" date="2020-12" db="EMBL/GenBank/DDBJ databases">
        <title>Concerted genomic and epigenomic changes stabilize Arabidopsis allopolyploids.</title>
        <authorList>
            <person name="Chen Z."/>
        </authorList>
    </citation>
    <scope>NUCLEOTIDE SEQUENCE [LARGE SCALE GENOMIC DNA]</scope>
    <source>
        <strain evidence="1">As9502</strain>
        <tissue evidence="1">Leaf</tissue>
    </source>
</reference>
<accession>A0A8T2CFL1</accession>
<evidence type="ECO:0000313" key="2">
    <source>
        <dbReference type="Proteomes" id="UP000694251"/>
    </source>
</evidence>
<evidence type="ECO:0000313" key="1">
    <source>
        <dbReference type="EMBL" id="KAG7599138.1"/>
    </source>
</evidence>
<dbReference type="EMBL" id="JAEFBJ010000006">
    <property type="protein sequence ID" value="KAG7599138.1"/>
    <property type="molecule type" value="Genomic_DNA"/>
</dbReference>
<name>A0A8T2CFL1_ARASU</name>
<protein>
    <submittedName>
        <fullName evidence="1">Uncharacterized protein</fullName>
    </submittedName>
</protein>
<gene>
    <name evidence="1" type="ORF">ISN44_As06g033360</name>
</gene>
<comment type="caution">
    <text evidence="1">The sequence shown here is derived from an EMBL/GenBank/DDBJ whole genome shotgun (WGS) entry which is preliminary data.</text>
</comment>
<feature type="non-terminal residue" evidence="1">
    <location>
        <position position="196"/>
    </location>
</feature>
<organism evidence="1 2">
    <name type="scientific">Arabidopsis suecica</name>
    <name type="common">Swedish thale-cress</name>
    <name type="synonym">Cardaminopsis suecica</name>
    <dbReference type="NCBI Taxonomy" id="45249"/>
    <lineage>
        <taxon>Eukaryota</taxon>
        <taxon>Viridiplantae</taxon>
        <taxon>Streptophyta</taxon>
        <taxon>Embryophyta</taxon>
        <taxon>Tracheophyta</taxon>
        <taxon>Spermatophyta</taxon>
        <taxon>Magnoliopsida</taxon>
        <taxon>eudicotyledons</taxon>
        <taxon>Gunneridae</taxon>
        <taxon>Pentapetalae</taxon>
        <taxon>rosids</taxon>
        <taxon>malvids</taxon>
        <taxon>Brassicales</taxon>
        <taxon>Brassicaceae</taxon>
        <taxon>Camelineae</taxon>
        <taxon>Arabidopsis</taxon>
    </lineage>
</organism>
<keyword evidence="2" id="KW-1185">Reference proteome</keyword>
<proteinExistence type="predicted"/>